<proteinExistence type="inferred from homology"/>
<dbReference type="EMBL" id="BBWV01000006">
    <property type="protein sequence ID" value="GAO45537.1"/>
    <property type="molecule type" value="Genomic_DNA"/>
</dbReference>
<dbReference type="PROSITE" id="PS00910">
    <property type="entry name" value="UPF0029"/>
    <property type="match status" value="1"/>
</dbReference>
<name>A0A0E9N6G5_9BACT</name>
<dbReference type="InterPro" id="IPR036956">
    <property type="entry name" value="Impact_N_sf"/>
</dbReference>
<dbReference type="OrthoDB" id="9813771at2"/>
<keyword evidence="4" id="KW-1185">Reference proteome</keyword>
<dbReference type="Pfam" id="PF01205">
    <property type="entry name" value="Impact_N"/>
    <property type="match status" value="1"/>
</dbReference>
<dbReference type="Gene3D" id="3.30.230.30">
    <property type="entry name" value="Impact, N-terminal domain"/>
    <property type="match status" value="1"/>
</dbReference>
<dbReference type="SUPFAM" id="SSF54211">
    <property type="entry name" value="Ribosomal protein S5 domain 2-like"/>
    <property type="match status" value="1"/>
</dbReference>
<gene>
    <name evidence="3" type="ORF">FPE01S_06_00280</name>
</gene>
<dbReference type="PANTHER" id="PTHR16301:SF20">
    <property type="entry name" value="IMPACT FAMILY MEMBER YIGZ"/>
    <property type="match status" value="1"/>
</dbReference>
<dbReference type="AlphaFoldDB" id="A0A0E9N6G5"/>
<protein>
    <recommendedName>
        <fullName evidence="2">Impact N-terminal domain-containing protein</fullName>
    </recommendedName>
</protein>
<dbReference type="GO" id="GO:0005737">
    <property type="term" value="C:cytoplasm"/>
    <property type="evidence" value="ECO:0007669"/>
    <property type="project" value="TreeGrafter"/>
</dbReference>
<evidence type="ECO:0000313" key="4">
    <source>
        <dbReference type="Proteomes" id="UP000033121"/>
    </source>
</evidence>
<dbReference type="InterPro" id="IPR001498">
    <property type="entry name" value="Impact_N"/>
</dbReference>
<evidence type="ECO:0000313" key="3">
    <source>
        <dbReference type="EMBL" id="GAO45537.1"/>
    </source>
</evidence>
<comment type="similarity">
    <text evidence="1">Belongs to the IMPACT family.</text>
</comment>
<evidence type="ECO:0000259" key="2">
    <source>
        <dbReference type="Pfam" id="PF01205"/>
    </source>
</evidence>
<dbReference type="RefSeq" id="WP_046371554.1">
    <property type="nucleotide sequence ID" value="NZ_BBWV01000006.1"/>
</dbReference>
<dbReference type="InterPro" id="IPR020569">
    <property type="entry name" value="UPF0029_Impact_CS"/>
</dbReference>
<organism evidence="3 4">
    <name type="scientific">Flavihumibacter petaseus NBRC 106054</name>
    <dbReference type="NCBI Taxonomy" id="1220578"/>
    <lineage>
        <taxon>Bacteria</taxon>
        <taxon>Pseudomonadati</taxon>
        <taxon>Bacteroidota</taxon>
        <taxon>Chitinophagia</taxon>
        <taxon>Chitinophagales</taxon>
        <taxon>Chitinophagaceae</taxon>
        <taxon>Flavihumibacter</taxon>
    </lineage>
</organism>
<dbReference type="Proteomes" id="UP000033121">
    <property type="component" value="Unassembled WGS sequence"/>
</dbReference>
<dbReference type="Gene3D" id="3.30.70.240">
    <property type="match status" value="1"/>
</dbReference>
<sequence length="203" mass="23033">MEQKTFYHCIEKEGQAMFKDRGSQFIGFAFPISAAENFKKKLDALKKEHPKANHHCFAYRIGTDGNQFRVNDDGEPSGSAGKPILGQIDSRELTNTAIVVVRYFGGTLLGVPGLINAYKTTAALVLQTIPIIQKPIEVHYRLQFDYTLMNDVMQLLKAGNCSIERQEIQLFCMYEVGIPVNRLEEVLYRLKDLHQVLVEKVHT</sequence>
<dbReference type="PANTHER" id="PTHR16301">
    <property type="entry name" value="IMPACT-RELATED"/>
    <property type="match status" value="1"/>
</dbReference>
<reference evidence="3 4" key="1">
    <citation type="submission" date="2015-04" db="EMBL/GenBank/DDBJ databases">
        <title>Whole genome shotgun sequence of Flavihumibacter petaseus NBRC 106054.</title>
        <authorList>
            <person name="Miyazawa S."/>
            <person name="Hosoyama A."/>
            <person name="Hashimoto M."/>
            <person name="Noguchi M."/>
            <person name="Tsuchikane K."/>
            <person name="Ohji S."/>
            <person name="Yamazoe A."/>
            <person name="Ichikawa N."/>
            <person name="Kimura A."/>
            <person name="Fujita N."/>
        </authorList>
    </citation>
    <scope>NUCLEOTIDE SEQUENCE [LARGE SCALE GENOMIC DNA]</scope>
    <source>
        <strain evidence="3 4">NBRC 106054</strain>
    </source>
</reference>
<evidence type="ECO:0000256" key="1">
    <source>
        <dbReference type="ARBA" id="ARBA00007665"/>
    </source>
</evidence>
<comment type="caution">
    <text evidence="3">The sequence shown here is derived from an EMBL/GenBank/DDBJ whole genome shotgun (WGS) entry which is preliminary data.</text>
</comment>
<feature type="domain" description="Impact N-terminal" evidence="2">
    <location>
        <begin position="21"/>
        <end position="125"/>
    </location>
</feature>
<dbReference type="STRING" id="1220578.FPE01S_06_00280"/>
<dbReference type="InterPro" id="IPR020568">
    <property type="entry name" value="Ribosomal_Su5_D2-typ_SF"/>
</dbReference>
<dbReference type="InterPro" id="IPR023582">
    <property type="entry name" value="Impact"/>
</dbReference>
<dbReference type="GO" id="GO:0006446">
    <property type="term" value="P:regulation of translational initiation"/>
    <property type="evidence" value="ECO:0007669"/>
    <property type="project" value="TreeGrafter"/>
</dbReference>
<accession>A0A0E9N6G5</accession>